<feature type="region of interest" description="Disordered" evidence="8">
    <location>
        <begin position="149"/>
        <end position="173"/>
    </location>
</feature>
<evidence type="ECO:0000256" key="5">
    <source>
        <dbReference type="ARBA" id="ARBA00023163"/>
    </source>
</evidence>
<dbReference type="GO" id="GO:0006367">
    <property type="term" value="P:transcription initiation at RNA polymerase II promoter"/>
    <property type="evidence" value="ECO:0007669"/>
    <property type="project" value="InterPro"/>
</dbReference>
<dbReference type="GO" id="GO:0003677">
    <property type="term" value="F:DNA binding"/>
    <property type="evidence" value="ECO:0007669"/>
    <property type="project" value="UniProtKB-KW"/>
</dbReference>
<name>A0A0D0AFC1_9AGAM</name>
<dbReference type="FunCoup" id="A0A0D0AFC1">
    <property type="interactions" value="56"/>
</dbReference>
<keyword evidence="5 7" id="KW-0804">Transcription</keyword>
<feature type="region of interest" description="Disordered" evidence="8">
    <location>
        <begin position="1"/>
        <end position="66"/>
    </location>
</feature>
<feature type="compositionally biased region" description="Basic and acidic residues" evidence="8">
    <location>
        <begin position="149"/>
        <end position="165"/>
    </location>
</feature>
<feature type="region of interest" description="Disordered" evidence="8">
    <location>
        <begin position="109"/>
        <end position="130"/>
    </location>
</feature>
<keyword evidence="6 7" id="KW-0539">Nucleus</keyword>
<feature type="compositionally biased region" description="Basic and acidic residues" evidence="8">
    <location>
        <begin position="382"/>
        <end position="400"/>
    </location>
</feature>
<dbReference type="Pfam" id="PF05793">
    <property type="entry name" value="TFIIF_alpha"/>
    <property type="match status" value="1"/>
</dbReference>
<feature type="compositionally biased region" description="Low complexity" evidence="8">
    <location>
        <begin position="303"/>
        <end position="313"/>
    </location>
</feature>
<keyword evidence="10" id="KW-1185">Reference proteome</keyword>
<feature type="compositionally biased region" description="Acidic residues" evidence="8">
    <location>
        <begin position="401"/>
        <end position="410"/>
    </location>
</feature>
<dbReference type="InterPro" id="IPR008851">
    <property type="entry name" value="TFIIF-alpha"/>
</dbReference>
<feature type="region of interest" description="Disordered" evidence="8">
    <location>
        <begin position="276"/>
        <end position="611"/>
    </location>
</feature>
<keyword evidence="4 7" id="KW-0238">DNA-binding</keyword>
<dbReference type="GO" id="GO:0016251">
    <property type="term" value="F:RNA polymerase II general transcription initiation factor activity"/>
    <property type="evidence" value="ECO:0007669"/>
    <property type="project" value="TreeGrafter"/>
</dbReference>
<evidence type="ECO:0000256" key="8">
    <source>
        <dbReference type="SAM" id="MobiDB-lite"/>
    </source>
</evidence>
<dbReference type="SUPFAM" id="SSF50916">
    <property type="entry name" value="Rap30/74 interaction domains"/>
    <property type="match status" value="1"/>
</dbReference>
<feature type="compositionally biased region" description="Basic and acidic residues" evidence="8">
    <location>
        <begin position="413"/>
        <end position="431"/>
    </location>
</feature>
<comment type="similarity">
    <text evidence="2 7">Belongs to the TFIIF alpha subunit family.</text>
</comment>
<evidence type="ECO:0000313" key="9">
    <source>
        <dbReference type="EMBL" id="KIK48905.1"/>
    </source>
</evidence>
<comment type="subcellular location">
    <subcellularLocation>
        <location evidence="1 7">Nucleus</location>
    </subcellularLocation>
</comment>
<feature type="compositionally biased region" description="Polar residues" evidence="8">
    <location>
        <begin position="467"/>
        <end position="496"/>
    </location>
</feature>
<proteinExistence type="inferred from homology"/>
<reference evidence="9 10" key="1">
    <citation type="submission" date="2014-04" db="EMBL/GenBank/DDBJ databases">
        <authorList>
            <consortium name="DOE Joint Genome Institute"/>
            <person name="Kuo A."/>
            <person name="Ruytinx J."/>
            <person name="Rineau F."/>
            <person name="Colpaert J."/>
            <person name="Kohler A."/>
            <person name="Nagy L.G."/>
            <person name="Floudas D."/>
            <person name="Copeland A."/>
            <person name="Barry K.W."/>
            <person name="Cichocki N."/>
            <person name="Veneault-Fourrey C."/>
            <person name="LaButti K."/>
            <person name="Lindquist E.A."/>
            <person name="Lipzen A."/>
            <person name="Lundell T."/>
            <person name="Morin E."/>
            <person name="Murat C."/>
            <person name="Sun H."/>
            <person name="Tunlid A."/>
            <person name="Henrissat B."/>
            <person name="Grigoriev I.V."/>
            <person name="Hibbett D.S."/>
            <person name="Martin F."/>
            <person name="Nordberg H.P."/>
            <person name="Cantor M.N."/>
            <person name="Hua S.X."/>
        </authorList>
    </citation>
    <scope>NUCLEOTIDE SEQUENCE [LARGE SCALE GENOMIC DNA]</scope>
    <source>
        <strain evidence="9 10">UH-Slu-Lm8-n1</strain>
    </source>
</reference>
<dbReference type="HOGENOM" id="CLU_016619_0_0_1"/>
<dbReference type="AlphaFoldDB" id="A0A0D0AFC1"/>
<protein>
    <recommendedName>
        <fullName evidence="7">Transcription initiation factor IIF subunit alpha</fullName>
    </recommendedName>
</protein>
<evidence type="ECO:0000256" key="7">
    <source>
        <dbReference type="RuleBase" id="RU366044"/>
    </source>
</evidence>
<sequence length="680" mass="74222">MAPKSAESLLFHKKKAIKKEPSTPSTTSQGSQPSQSQQSLRKSVTPRVQPTPPVVDADDSSKLPDGEFSEFKLMSSALNGWKYDVMKFDSRKTVDISTWEEPIKLNRKELRREESGPSAQVPAGHMLGPDGKPVVGTDGNIVMVDADGRPIAKDGGEAQPKDKGKAGGRKKFQKKTRQVFLVPEATRQLRREERYPWVMEDAKQNEMWVGKLEEVARAETHALFMPAAQEVFKFVPANRWYKFQKKPKHHVPGLEEAEALMAKIQKNKDPERWLLHRRKGQGPSSATSEMFKAEAENRVVPGSSSLVYSSGQSRAMGGRALRTTNRGAHGGGDDDDDEGGPRRKKEENDMEGDLDEQLFDDEFADDDEAGPADMDEEEAKELEERLKREYKSANKTREGYVDESESEDGESQLTKDGKSLKKLMRKLEKNAAYDSDEERNPYASSNDEEEEEEPSPPQEPPQETKSRSASQQPTPKSSQAPTSTAQNGSAVGSRATSPAPASMGGHSVVAKRATSPKAPKLKTTSTSSGRVTSVQGTGSRATSPVTGSRATSPSAPIKSPGSPKPNGQPISNKRKATDDLSGNAASAGAAVNGVPKPKKRRALPTVPPPDGELEEKMLVEWLQNKPNATTRDCIQYFTPYLTTDAKKAKFTAMVKEVAQMRGGILILRNREASAAASPAS</sequence>
<dbReference type="STRING" id="930992.A0A0D0AFC1"/>
<gene>
    <name evidence="9" type="ORF">CY34DRAFT_20532</name>
</gene>
<reference evidence="10" key="2">
    <citation type="submission" date="2015-01" db="EMBL/GenBank/DDBJ databases">
        <title>Evolutionary Origins and Diversification of the Mycorrhizal Mutualists.</title>
        <authorList>
            <consortium name="DOE Joint Genome Institute"/>
            <consortium name="Mycorrhizal Genomics Consortium"/>
            <person name="Kohler A."/>
            <person name="Kuo A."/>
            <person name="Nagy L.G."/>
            <person name="Floudas D."/>
            <person name="Copeland A."/>
            <person name="Barry K.W."/>
            <person name="Cichocki N."/>
            <person name="Veneault-Fourrey C."/>
            <person name="LaButti K."/>
            <person name="Lindquist E.A."/>
            <person name="Lipzen A."/>
            <person name="Lundell T."/>
            <person name="Morin E."/>
            <person name="Murat C."/>
            <person name="Riley R."/>
            <person name="Ohm R."/>
            <person name="Sun H."/>
            <person name="Tunlid A."/>
            <person name="Henrissat B."/>
            <person name="Grigoriev I.V."/>
            <person name="Hibbett D.S."/>
            <person name="Martin F."/>
        </authorList>
    </citation>
    <scope>NUCLEOTIDE SEQUENCE [LARGE SCALE GENOMIC DNA]</scope>
    <source>
        <strain evidence="10">UH-Slu-Lm8-n1</strain>
    </source>
</reference>
<feature type="compositionally biased region" description="Low complexity" evidence="8">
    <location>
        <begin position="523"/>
        <end position="539"/>
    </location>
</feature>
<evidence type="ECO:0000256" key="2">
    <source>
        <dbReference type="ARBA" id="ARBA00005249"/>
    </source>
</evidence>
<feature type="compositionally biased region" description="Polar residues" evidence="8">
    <location>
        <begin position="540"/>
        <end position="554"/>
    </location>
</feature>
<evidence type="ECO:0000256" key="6">
    <source>
        <dbReference type="ARBA" id="ARBA00023242"/>
    </source>
</evidence>
<feature type="compositionally biased region" description="Acidic residues" evidence="8">
    <location>
        <begin position="348"/>
        <end position="381"/>
    </location>
</feature>
<keyword evidence="3 7" id="KW-0805">Transcription regulation</keyword>
<dbReference type="OrthoDB" id="76676at2759"/>
<accession>A0A0D0AFC1</accession>
<organism evidence="9 10">
    <name type="scientific">Suillus luteus UH-Slu-Lm8-n1</name>
    <dbReference type="NCBI Taxonomy" id="930992"/>
    <lineage>
        <taxon>Eukaryota</taxon>
        <taxon>Fungi</taxon>
        <taxon>Dikarya</taxon>
        <taxon>Basidiomycota</taxon>
        <taxon>Agaricomycotina</taxon>
        <taxon>Agaricomycetes</taxon>
        <taxon>Agaricomycetidae</taxon>
        <taxon>Boletales</taxon>
        <taxon>Suillineae</taxon>
        <taxon>Suillaceae</taxon>
        <taxon>Suillus</taxon>
    </lineage>
</organism>
<dbReference type="GO" id="GO:0032968">
    <property type="term" value="P:positive regulation of transcription elongation by RNA polymerase II"/>
    <property type="evidence" value="ECO:0007669"/>
    <property type="project" value="InterPro"/>
</dbReference>
<evidence type="ECO:0000256" key="1">
    <source>
        <dbReference type="ARBA" id="ARBA00004123"/>
    </source>
</evidence>
<dbReference type="EMBL" id="KN835135">
    <property type="protein sequence ID" value="KIK48905.1"/>
    <property type="molecule type" value="Genomic_DNA"/>
</dbReference>
<dbReference type="GO" id="GO:0001096">
    <property type="term" value="F:TFIIF-class transcription factor complex binding"/>
    <property type="evidence" value="ECO:0007669"/>
    <property type="project" value="TreeGrafter"/>
</dbReference>
<dbReference type="PANTHER" id="PTHR13011">
    <property type="entry name" value="TFIIF-ALPHA"/>
    <property type="match status" value="1"/>
</dbReference>
<evidence type="ECO:0000256" key="4">
    <source>
        <dbReference type="ARBA" id="ARBA00023125"/>
    </source>
</evidence>
<dbReference type="PANTHER" id="PTHR13011:SF0">
    <property type="entry name" value="GENERAL TRANSCRIPTION FACTOR IIF SUBUNIT 1"/>
    <property type="match status" value="1"/>
</dbReference>
<dbReference type="Proteomes" id="UP000054485">
    <property type="component" value="Unassembled WGS sequence"/>
</dbReference>
<dbReference type="InterPro" id="IPR011039">
    <property type="entry name" value="TFIIF_interaction"/>
</dbReference>
<evidence type="ECO:0000313" key="10">
    <source>
        <dbReference type="Proteomes" id="UP000054485"/>
    </source>
</evidence>
<evidence type="ECO:0000256" key="3">
    <source>
        <dbReference type="ARBA" id="ARBA00023015"/>
    </source>
</evidence>
<comment type="function">
    <text evidence="7">TFIIF is a general transcription initiation factor that binds to RNA polymerase II and helps to recruit it to the initiation complex in collaboration with TFIIB. It promotes transcription elongation.</text>
</comment>
<feature type="compositionally biased region" description="Low complexity" evidence="8">
    <location>
        <begin position="581"/>
        <end position="594"/>
    </location>
</feature>
<dbReference type="GO" id="GO:0005674">
    <property type="term" value="C:transcription factor TFIIF complex"/>
    <property type="evidence" value="ECO:0007669"/>
    <property type="project" value="TreeGrafter"/>
</dbReference>
<feature type="compositionally biased region" description="Low complexity" evidence="8">
    <location>
        <begin position="22"/>
        <end position="39"/>
    </location>
</feature>
<dbReference type="InParanoid" id="A0A0D0AFC1"/>